<name>A0AAE0ZMG0_9GAST</name>
<protein>
    <submittedName>
        <fullName evidence="1">Uncharacterized protein</fullName>
    </submittedName>
</protein>
<reference evidence="1" key="1">
    <citation type="journal article" date="2023" name="G3 (Bethesda)">
        <title>A reference genome for the long-term kleptoplast-retaining sea slug Elysia crispata morphotype clarki.</title>
        <authorList>
            <person name="Eastman K.E."/>
            <person name="Pendleton A.L."/>
            <person name="Shaikh M.A."/>
            <person name="Suttiyut T."/>
            <person name="Ogas R."/>
            <person name="Tomko P."/>
            <person name="Gavelis G."/>
            <person name="Widhalm J.R."/>
            <person name="Wisecaver J.H."/>
        </authorList>
    </citation>
    <scope>NUCLEOTIDE SEQUENCE</scope>
    <source>
        <strain evidence="1">ECLA1</strain>
    </source>
</reference>
<evidence type="ECO:0000313" key="2">
    <source>
        <dbReference type="Proteomes" id="UP001283361"/>
    </source>
</evidence>
<accession>A0AAE0ZMG0</accession>
<evidence type="ECO:0000313" key="1">
    <source>
        <dbReference type="EMBL" id="KAK3772174.1"/>
    </source>
</evidence>
<organism evidence="1 2">
    <name type="scientific">Elysia crispata</name>
    <name type="common">lettuce slug</name>
    <dbReference type="NCBI Taxonomy" id="231223"/>
    <lineage>
        <taxon>Eukaryota</taxon>
        <taxon>Metazoa</taxon>
        <taxon>Spiralia</taxon>
        <taxon>Lophotrochozoa</taxon>
        <taxon>Mollusca</taxon>
        <taxon>Gastropoda</taxon>
        <taxon>Heterobranchia</taxon>
        <taxon>Euthyneura</taxon>
        <taxon>Panpulmonata</taxon>
        <taxon>Sacoglossa</taxon>
        <taxon>Placobranchoidea</taxon>
        <taxon>Plakobranchidae</taxon>
        <taxon>Elysia</taxon>
    </lineage>
</organism>
<keyword evidence="2" id="KW-1185">Reference proteome</keyword>
<sequence length="102" mass="11062">MYFLTSSSDKLRSQLPILWLKGSIIQSKVHLSTRHVSSLISIANTLACNSPMLASTVAKRSGYSLDKLVNISIANTLACNSPMLASTVAKRSGYSLDKLVIY</sequence>
<proteinExistence type="predicted"/>
<dbReference type="EMBL" id="JAWDGP010003655">
    <property type="protein sequence ID" value="KAK3772174.1"/>
    <property type="molecule type" value="Genomic_DNA"/>
</dbReference>
<dbReference type="Proteomes" id="UP001283361">
    <property type="component" value="Unassembled WGS sequence"/>
</dbReference>
<comment type="caution">
    <text evidence="1">The sequence shown here is derived from an EMBL/GenBank/DDBJ whole genome shotgun (WGS) entry which is preliminary data.</text>
</comment>
<dbReference type="AlphaFoldDB" id="A0AAE0ZMG0"/>
<gene>
    <name evidence="1" type="ORF">RRG08_035215</name>
</gene>